<dbReference type="CDD" id="cd06911">
    <property type="entry name" value="VirB9_CagX_TrbG"/>
    <property type="match status" value="1"/>
</dbReference>
<dbReference type="Proteomes" id="UP000051380">
    <property type="component" value="Unassembled WGS sequence"/>
</dbReference>
<evidence type="ECO:0000313" key="4">
    <source>
        <dbReference type="EMBL" id="KRQ01823.1"/>
    </source>
</evidence>
<gene>
    <name evidence="4" type="ORF">AOQ72_10410</name>
</gene>
<dbReference type="Pfam" id="PF03524">
    <property type="entry name" value="CagX"/>
    <property type="match status" value="1"/>
</dbReference>
<evidence type="ECO:0000256" key="2">
    <source>
        <dbReference type="ARBA" id="ARBA00022729"/>
    </source>
</evidence>
<feature type="region of interest" description="Disordered" evidence="3">
    <location>
        <begin position="66"/>
        <end position="109"/>
    </location>
</feature>
<proteinExistence type="inferred from homology"/>
<dbReference type="RefSeq" id="WP_057026417.1">
    <property type="nucleotide sequence ID" value="NZ_LJYF01000004.1"/>
</dbReference>
<dbReference type="InterPro" id="IPR010258">
    <property type="entry name" value="Conjugal_tfr_TrbG/VirB9/CagX"/>
</dbReference>
<organism evidence="4 5">
    <name type="scientific">Bradyrhizobium yuanmingense</name>
    <dbReference type="NCBI Taxonomy" id="108015"/>
    <lineage>
        <taxon>Bacteria</taxon>
        <taxon>Pseudomonadati</taxon>
        <taxon>Pseudomonadota</taxon>
        <taxon>Alphaproteobacteria</taxon>
        <taxon>Hyphomicrobiales</taxon>
        <taxon>Nitrobacteraceae</taxon>
        <taxon>Bradyrhizobium</taxon>
    </lineage>
</organism>
<dbReference type="NCBIfam" id="TIGR02775">
    <property type="entry name" value="TrbG_Ti"/>
    <property type="match status" value="1"/>
</dbReference>
<name>A0A0R3D4U1_9BRAD</name>
<evidence type="ECO:0000256" key="1">
    <source>
        <dbReference type="ARBA" id="ARBA00006135"/>
    </source>
</evidence>
<protein>
    <submittedName>
        <fullName evidence="4">Conjugal transfer protein TrbG</fullName>
    </submittedName>
</protein>
<dbReference type="Gene3D" id="2.60.40.2500">
    <property type="match status" value="1"/>
</dbReference>
<reference evidence="4 5" key="1">
    <citation type="submission" date="2015-09" db="EMBL/GenBank/DDBJ databases">
        <title>Draft Genome Sequence of the Strain BR 3267 (Bradyrhizobium yuanmingense) recommended as inoculant for cowpea in Brazil.</title>
        <authorList>
            <person name="Simoes-Araujo J.L."/>
            <person name="Zilli J.E."/>
        </authorList>
    </citation>
    <scope>NUCLEOTIDE SEQUENCE [LARGE SCALE GENOMIC DNA]</scope>
    <source>
        <strain evidence="4 5">BR3267</strain>
    </source>
</reference>
<dbReference type="AlphaFoldDB" id="A0A0R3D4U1"/>
<dbReference type="EMBL" id="LJYF01000004">
    <property type="protein sequence ID" value="KRQ01823.1"/>
    <property type="molecule type" value="Genomic_DNA"/>
</dbReference>
<sequence>MTKTPSDVHSKHSFAQGRLNSCRAGFVTAKRAGLHALLLCSSMLGGCATYIPPEISYDAEVPPLRAPPVAPDDRSRPLHIPPLWKPALGGKSGGKEDAEPVSRVETANSAARVEPRKRGYFNAAQIYAYSPGALYQIYAAPGQITDIALEEGEQLTGSGPIAAGDTVRWVVGDTESGSGDTRRVHILVKPTRASIETNLVVNTDRRTYLIELRSRERPYMPSVAWYYPEAARERSRSLALKPVLPDPAQRISRYAIEGDSPPWRPLAAYDDGRKVYVQFPQGIVQGEMPPLFVIGPEGKTELVNYRAYGNVLIVDRLFAAAELRLGGEHQQKVRIVRTDGRPSS</sequence>
<dbReference type="STRING" id="108015.GA0061099_103311"/>
<dbReference type="InterPro" id="IPR014142">
    <property type="entry name" value="TrbG_Ti"/>
</dbReference>
<feature type="compositionally biased region" description="Basic and acidic residues" evidence="3">
    <location>
        <begin position="93"/>
        <end position="102"/>
    </location>
</feature>
<dbReference type="InterPro" id="IPR038161">
    <property type="entry name" value="VirB9/CagX/TrbG_C_sf"/>
</dbReference>
<evidence type="ECO:0000256" key="3">
    <source>
        <dbReference type="SAM" id="MobiDB-lite"/>
    </source>
</evidence>
<comment type="similarity">
    <text evidence="1">Belongs to the TrbG/VirB9 family.</text>
</comment>
<keyword evidence="2" id="KW-0732">Signal</keyword>
<dbReference type="InterPro" id="IPR033645">
    <property type="entry name" value="VirB9/CagX/TrbG_C"/>
</dbReference>
<evidence type="ECO:0000313" key="5">
    <source>
        <dbReference type="Proteomes" id="UP000051380"/>
    </source>
</evidence>
<comment type="caution">
    <text evidence="4">The sequence shown here is derived from an EMBL/GenBank/DDBJ whole genome shotgun (WGS) entry which is preliminary data.</text>
</comment>
<accession>A0A0R3D4U1</accession>